<evidence type="ECO:0000313" key="15">
    <source>
        <dbReference type="Proteomes" id="UP000694403"/>
    </source>
</evidence>
<feature type="transmembrane region" description="Helical" evidence="12">
    <location>
        <begin position="107"/>
        <end position="128"/>
    </location>
</feature>
<dbReference type="PRINTS" id="PR01830">
    <property type="entry name" value="TRACEAMINER"/>
</dbReference>
<feature type="transmembrane region" description="Helical" evidence="12">
    <location>
        <begin position="290"/>
        <end position="309"/>
    </location>
</feature>
<organism evidence="14 15">
    <name type="scientific">Chelydra serpentina</name>
    <name type="common">Snapping turtle</name>
    <name type="synonym">Testudo serpentina</name>
    <dbReference type="NCBI Taxonomy" id="8475"/>
    <lineage>
        <taxon>Eukaryota</taxon>
        <taxon>Metazoa</taxon>
        <taxon>Chordata</taxon>
        <taxon>Craniata</taxon>
        <taxon>Vertebrata</taxon>
        <taxon>Euteleostomi</taxon>
        <taxon>Archelosauria</taxon>
        <taxon>Testudinata</taxon>
        <taxon>Testudines</taxon>
        <taxon>Cryptodira</taxon>
        <taxon>Durocryptodira</taxon>
        <taxon>Americhelydia</taxon>
        <taxon>Chelydroidea</taxon>
        <taxon>Chelydridae</taxon>
        <taxon>Chelydra</taxon>
    </lineage>
</organism>
<dbReference type="AlphaFoldDB" id="A0A8C3RW63"/>
<dbReference type="SMART" id="SM01381">
    <property type="entry name" value="7TM_GPCR_Srsx"/>
    <property type="match status" value="1"/>
</dbReference>
<dbReference type="Gene3D" id="1.20.1070.10">
    <property type="entry name" value="Rhodopsin 7-helix transmembrane proteins"/>
    <property type="match status" value="1"/>
</dbReference>
<accession>A0A8C3RW63</accession>
<dbReference type="Proteomes" id="UP000694403">
    <property type="component" value="Unplaced"/>
</dbReference>
<keyword evidence="15" id="KW-1185">Reference proteome</keyword>
<dbReference type="PROSITE" id="PS00237">
    <property type="entry name" value="G_PROTEIN_RECEP_F1_1"/>
    <property type="match status" value="1"/>
</dbReference>
<evidence type="ECO:0000256" key="4">
    <source>
        <dbReference type="ARBA" id="ARBA00022989"/>
    </source>
</evidence>
<dbReference type="SUPFAM" id="SSF81321">
    <property type="entry name" value="Family A G protein-coupled receptor-like"/>
    <property type="match status" value="1"/>
</dbReference>
<evidence type="ECO:0000256" key="6">
    <source>
        <dbReference type="ARBA" id="ARBA00023136"/>
    </source>
</evidence>
<keyword evidence="4 12" id="KW-1133">Transmembrane helix</keyword>
<dbReference type="InterPro" id="IPR050569">
    <property type="entry name" value="TAAR"/>
</dbReference>
<dbReference type="Ensembl" id="ENSCSRT00000005269.1">
    <property type="protein sequence ID" value="ENSCSRP00000005108.1"/>
    <property type="gene ID" value="ENSCSRG00000003860.1"/>
</dbReference>
<keyword evidence="5 11" id="KW-0297">G-protein coupled receptor</keyword>
<keyword evidence="9" id="KW-0325">Glycoprotein</keyword>
<evidence type="ECO:0000256" key="3">
    <source>
        <dbReference type="ARBA" id="ARBA00022692"/>
    </source>
</evidence>
<dbReference type="PROSITE" id="PS50262">
    <property type="entry name" value="G_PROTEIN_RECEP_F1_2"/>
    <property type="match status" value="1"/>
</dbReference>
<keyword evidence="10 11" id="KW-0807">Transducer</keyword>
<dbReference type="InterPro" id="IPR000276">
    <property type="entry name" value="GPCR_Rhodpsn"/>
</dbReference>
<feature type="transmembrane region" description="Helical" evidence="12">
    <location>
        <begin position="200"/>
        <end position="220"/>
    </location>
</feature>
<proteinExistence type="inferred from homology"/>
<evidence type="ECO:0000256" key="7">
    <source>
        <dbReference type="ARBA" id="ARBA00023157"/>
    </source>
</evidence>
<keyword evidence="2" id="KW-1003">Cell membrane</keyword>
<feature type="transmembrane region" description="Helical" evidence="12">
    <location>
        <begin position="29"/>
        <end position="53"/>
    </location>
</feature>
<evidence type="ECO:0000256" key="12">
    <source>
        <dbReference type="SAM" id="Phobius"/>
    </source>
</evidence>
<feature type="transmembrane region" description="Helical" evidence="12">
    <location>
        <begin position="140"/>
        <end position="161"/>
    </location>
</feature>
<evidence type="ECO:0000256" key="2">
    <source>
        <dbReference type="ARBA" id="ARBA00022475"/>
    </source>
</evidence>
<dbReference type="GO" id="GO:0005886">
    <property type="term" value="C:plasma membrane"/>
    <property type="evidence" value="ECO:0007669"/>
    <property type="project" value="UniProtKB-SubCell"/>
</dbReference>
<feature type="transmembrane region" description="Helical" evidence="12">
    <location>
        <begin position="255"/>
        <end position="278"/>
    </location>
</feature>
<evidence type="ECO:0000256" key="10">
    <source>
        <dbReference type="ARBA" id="ARBA00023224"/>
    </source>
</evidence>
<keyword evidence="6 12" id="KW-0472">Membrane</keyword>
<dbReference type="PRINTS" id="PR00237">
    <property type="entry name" value="GPCRRHODOPSN"/>
</dbReference>
<name>A0A8C3RW63_CHESE</name>
<dbReference type="PANTHER" id="PTHR24249:SF79">
    <property type="entry name" value="TRACE AMINE-ASSOCIATED RECEPTOR 9"/>
    <property type="match status" value="1"/>
</dbReference>
<keyword evidence="8 11" id="KW-0675">Receptor</keyword>
<comment type="similarity">
    <text evidence="11">Belongs to the G-protein coupled receptor 1 family.</text>
</comment>
<keyword evidence="7" id="KW-1015">Disulfide bond</keyword>
<evidence type="ECO:0000313" key="14">
    <source>
        <dbReference type="Ensembl" id="ENSCSRP00000005108.1"/>
    </source>
</evidence>
<dbReference type="Pfam" id="PF00001">
    <property type="entry name" value="7tm_1"/>
    <property type="match status" value="1"/>
</dbReference>
<dbReference type="InterPro" id="IPR017452">
    <property type="entry name" value="GPCR_Rhodpsn_7TM"/>
</dbReference>
<dbReference type="FunFam" id="1.20.1070.10:FF:000030">
    <property type="entry name" value="trace amine-associated receptor 1"/>
    <property type="match status" value="1"/>
</dbReference>
<feature type="domain" description="G-protein coupled receptors family 1 profile" evidence="13">
    <location>
        <begin position="45"/>
        <end position="306"/>
    </location>
</feature>
<comment type="subcellular location">
    <subcellularLocation>
        <location evidence="1">Cell membrane</location>
        <topology evidence="1">Multi-pass membrane protein</topology>
    </subcellularLocation>
</comment>
<protein>
    <recommendedName>
        <fullName evidence="13">G-protein coupled receptors family 1 profile domain-containing protein</fullName>
    </recommendedName>
</protein>
<keyword evidence="3 11" id="KW-0812">Transmembrane</keyword>
<reference evidence="14" key="2">
    <citation type="submission" date="2025-09" db="UniProtKB">
        <authorList>
            <consortium name="Ensembl"/>
        </authorList>
    </citation>
    <scope>IDENTIFICATION</scope>
</reference>
<dbReference type="PANTHER" id="PTHR24249">
    <property type="entry name" value="HISTAMINE RECEPTOR-RELATED G-PROTEIN COUPLED RECEPTOR"/>
    <property type="match status" value="1"/>
</dbReference>
<evidence type="ECO:0000256" key="1">
    <source>
        <dbReference type="ARBA" id="ARBA00004651"/>
    </source>
</evidence>
<feature type="transmembrane region" description="Helical" evidence="12">
    <location>
        <begin position="65"/>
        <end position="87"/>
    </location>
</feature>
<evidence type="ECO:0000256" key="5">
    <source>
        <dbReference type="ARBA" id="ARBA00023040"/>
    </source>
</evidence>
<dbReference type="GO" id="GO:0001594">
    <property type="term" value="F:trace-amine receptor activity"/>
    <property type="evidence" value="ECO:0007669"/>
    <property type="project" value="InterPro"/>
</dbReference>
<evidence type="ECO:0000256" key="11">
    <source>
        <dbReference type="RuleBase" id="RU000688"/>
    </source>
</evidence>
<dbReference type="InterPro" id="IPR009132">
    <property type="entry name" value="TAAR_fam"/>
</dbReference>
<evidence type="ECO:0000256" key="9">
    <source>
        <dbReference type="ARBA" id="ARBA00023180"/>
    </source>
</evidence>
<sequence>DSAHSNLQYCFENMNESCYRTPLSSGLRVTLYIVLGLLMIFTVGGNLLVIISIAYFKQLHSPTNFLIASLACVDFGLGLTVLPFSIVRSVETCWYFGEIFCRFHCCLDLSFSLASVFHLCFISVDRYVAVNNPLIYPVKFTVPVSGTFIAVAWTFSLMYSFSVVYTRAHEEGLQELVSTLSCEGSCQILFSKTWVVVSSLLYFIPFSAIIALYSGIFAVAKRQARMIEIMSNNTQSSNNYSDRVGRRERKAAKTLSIPVIAFLVFWLPFLITVIIDIFLNFITPPLIFDIVAWIAYSNSAINPLIYSLFYPWFRKAMKVIVSCKILRLDYSTMSLFSE</sequence>
<evidence type="ECO:0000256" key="8">
    <source>
        <dbReference type="ARBA" id="ARBA00023170"/>
    </source>
</evidence>
<evidence type="ECO:0000259" key="13">
    <source>
        <dbReference type="PROSITE" id="PS50262"/>
    </source>
</evidence>
<reference evidence="14" key="1">
    <citation type="submission" date="2025-08" db="UniProtKB">
        <authorList>
            <consortium name="Ensembl"/>
        </authorList>
    </citation>
    <scope>IDENTIFICATION</scope>
</reference>